<organism evidence="2 3">
    <name type="scientific">Pseudaminobacter soli</name>
    <name type="common">ex Zhang et al. 2022</name>
    <dbReference type="NCBI Taxonomy" id="2831468"/>
    <lineage>
        <taxon>Bacteria</taxon>
        <taxon>Pseudomonadati</taxon>
        <taxon>Pseudomonadota</taxon>
        <taxon>Alphaproteobacteria</taxon>
        <taxon>Hyphomicrobiales</taxon>
        <taxon>Phyllobacteriaceae</taxon>
        <taxon>Pseudaminobacter</taxon>
    </lineage>
</organism>
<feature type="transmembrane region" description="Helical" evidence="1">
    <location>
        <begin position="12"/>
        <end position="32"/>
    </location>
</feature>
<evidence type="ECO:0000313" key="2">
    <source>
        <dbReference type="EMBL" id="MBS3647454.1"/>
    </source>
</evidence>
<keyword evidence="1" id="KW-0472">Membrane</keyword>
<proteinExistence type="predicted"/>
<sequence>MSQVDSADASRVTWFAAGALAAAAAVALFLFADGYFEADASLSAQADGQRTIIEGKQ</sequence>
<comment type="caution">
    <text evidence="2">The sequence shown here is derived from an EMBL/GenBank/DDBJ whole genome shotgun (WGS) entry which is preliminary data.</text>
</comment>
<accession>A0A942DUS7</accession>
<keyword evidence="1" id="KW-0812">Transmembrane</keyword>
<dbReference type="AlphaFoldDB" id="A0A942DUS7"/>
<protein>
    <submittedName>
        <fullName evidence="2">Uncharacterized protein</fullName>
    </submittedName>
</protein>
<evidence type="ECO:0000256" key="1">
    <source>
        <dbReference type="SAM" id="Phobius"/>
    </source>
</evidence>
<reference evidence="2" key="1">
    <citation type="submission" date="2021-04" db="EMBL/GenBank/DDBJ databases">
        <title>Pseudaminobacter soli sp. nov., isolated from paddy soil contaminated by heavy metals.</title>
        <authorList>
            <person name="Zhang K."/>
        </authorList>
    </citation>
    <scope>NUCLEOTIDE SEQUENCE</scope>
    <source>
        <strain evidence="2">19-2017</strain>
    </source>
</reference>
<keyword evidence="1" id="KW-1133">Transmembrane helix</keyword>
<keyword evidence="3" id="KW-1185">Reference proteome</keyword>
<dbReference type="EMBL" id="JAGWCR010000001">
    <property type="protein sequence ID" value="MBS3647454.1"/>
    <property type="molecule type" value="Genomic_DNA"/>
</dbReference>
<dbReference type="Proteomes" id="UP000680348">
    <property type="component" value="Unassembled WGS sequence"/>
</dbReference>
<dbReference type="RefSeq" id="WP_188252986.1">
    <property type="nucleotide sequence ID" value="NZ_JABVCF010000001.1"/>
</dbReference>
<gene>
    <name evidence="2" type="ORF">KEU06_02295</name>
</gene>
<name>A0A942DUS7_9HYPH</name>
<evidence type="ECO:0000313" key="3">
    <source>
        <dbReference type="Proteomes" id="UP000680348"/>
    </source>
</evidence>